<organism evidence="1 2">
    <name type="scientific">Corynebacterium matruchotii</name>
    <dbReference type="NCBI Taxonomy" id="43768"/>
    <lineage>
        <taxon>Bacteria</taxon>
        <taxon>Bacillati</taxon>
        <taxon>Actinomycetota</taxon>
        <taxon>Actinomycetes</taxon>
        <taxon>Mycobacteriales</taxon>
        <taxon>Corynebacteriaceae</taxon>
        <taxon>Corynebacterium</taxon>
    </lineage>
</organism>
<dbReference type="GeneID" id="84573758"/>
<gene>
    <name evidence="1" type="ORF">NCTC10254_01182</name>
</gene>
<evidence type="ECO:0008006" key="3">
    <source>
        <dbReference type="Google" id="ProtNLM"/>
    </source>
</evidence>
<comment type="caution">
    <text evidence="1">The sequence shown here is derived from an EMBL/GenBank/DDBJ whole genome shotgun (WGS) entry which is preliminary data.</text>
</comment>
<accession>A0A3S4YE24</accession>
<protein>
    <recommendedName>
        <fullName evidence="3">DUF4304 domain-containing protein</fullName>
    </recommendedName>
</protein>
<name>A0A3S4YE24_9CORY</name>
<dbReference type="EMBL" id="UARK01000005">
    <property type="protein sequence ID" value="SPW28156.1"/>
    <property type="molecule type" value="Genomic_DNA"/>
</dbReference>
<dbReference type="AlphaFoldDB" id="A0A3S4YE24"/>
<evidence type="ECO:0000313" key="2">
    <source>
        <dbReference type="Proteomes" id="UP000249886"/>
    </source>
</evidence>
<reference evidence="1 2" key="1">
    <citation type="submission" date="2018-06" db="EMBL/GenBank/DDBJ databases">
        <authorList>
            <consortium name="Pathogen Informatics"/>
            <person name="Doyle S."/>
        </authorList>
    </citation>
    <scope>NUCLEOTIDE SEQUENCE [LARGE SCALE GENOMIC DNA]</scope>
    <source>
        <strain evidence="1 2">NCTC10254</strain>
    </source>
</reference>
<dbReference type="Proteomes" id="UP000249886">
    <property type="component" value="Unassembled WGS sequence"/>
</dbReference>
<evidence type="ECO:0000313" key="1">
    <source>
        <dbReference type="EMBL" id="SPW28156.1"/>
    </source>
</evidence>
<proteinExistence type="predicted"/>
<sequence>MAKVYAQIDPWFIQRGYKRTGVRDCRYAIRQNDLLFELHISATPMPDDPDHYSSIVFYSAMIPALGKLHTALLQHSSVSGTPVGNYKGKFATSSGDSPWLNRFLYLEKTTIGDNWQQLLDQFEYDLPIIWSELADAPDLYAAVDVDKHWTWFKNNRGKLLVLLYQQRWDEALAQVCSWTVADVNPQDLPPEPGKWTAQEELDNAVKVVTEYVDKHR</sequence>
<dbReference type="RefSeq" id="WP_005525038.1">
    <property type="nucleotide sequence ID" value="NZ_CAUQUT010000004.1"/>
</dbReference>